<evidence type="ECO:0000259" key="2">
    <source>
        <dbReference type="Pfam" id="PF25021"/>
    </source>
</evidence>
<dbReference type="Pfam" id="PF25021">
    <property type="entry name" value="TEN_NHL"/>
    <property type="match status" value="1"/>
</dbReference>
<evidence type="ECO:0000256" key="1">
    <source>
        <dbReference type="ARBA" id="ARBA00022737"/>
    </source>
</evidence>
<protein>
    <recommendedName>
        <fullName evidence="2">Teneurin NHL domain-containing protein</fullName>
    </recommendedName>
</protein>
<dbReference type="PROSITE" id="PS51125">
    <property type="entry name" value="NHL"/>
    <property type="match status" value="3"/>
</dbReference>
<dbReference type="CDD" id="cd14953">
    <property type="entry name" value="NHL_like_1"/>
    <property type="match status" value="1"/>
</dbReference>
<reference evidence="3" key="1">
    <citation type="journal article" date="2020" name="Nature">
        <title>Giant virus diversity and host interactions through global metagenomics.</title>
        <authorList>
            <person name="Schulz F."/>
            <person name="Roux S."/>
            <person name="Paez-Espino D."/>
            <person name="Jungbluth S."/>
            <person name="Walsh D.A."/>
            <person name="Denef V.J."/>
            <person name="McMahon K.D."/>
            <person name="Konstantinidis K.T."/>
            <person name="Eloe-Fadrosh E.A."/>
            <person name="Kyrpides N.C."/>
            <person name="Woyke T."/>
        </authorList>
    </citation>
    <scope>NUCLEOTIDE SEQUENCE</scope>
    <source>
        <strain evidence="3">GVMAG-S-1101161-73</strain>
    </source>
</reference>
<dbReference type="InterPro" id="IPR001258">
    <property type="entry name" value="NHL_repeat"/>
</dbReference>
<dbReference type="SUPFAM" id="SSF101898">
    <property type="entry name" value="NHL repeat"/>
    <property type="match status" value="1"/>
</dbReference>
<dbReference type="AlphaFoldDB" id="A0A6C0ANB4"/>
<evidence type="ECO:0000313" key="3">
    <source>
        <dbReference type="EMBL" id="QHS81299.1"/>
    </source>
</evidence>
<dbReference type="InterPro" id="IPR011042">
    <property type="entry name" value="6-blade_b-propeller_TolB-like"/>
</dbReference>
<dbReference type="SMART" id="SM00135">
    <property type="entry name" value="LY"/>
    <property type="match status" value="4"/>
</dbReference>
<name>A0A6C0ANB4_9ZZZZ</name>
<dbReference type="Gene3D" id="2.40.10.500">
    <property type="match status" value="2"/>
</dbReference>
<proteinExistence type="predicted"/>
<feature type="domain" description="Teneurin NHL" evidence="2">
    <location>
        <begin position="529"/>
        <end position="689"/>
    </location>
</feature>
<keyword evidence="1" id="KW-0677">Repeat</keyword>
<dbReference type="Pfam" id="PF01436">
    <property type="entry name" value="NHL"/>
    <property type="match status" value="3"/>
</dbReference>
<dbReference type="PANTHER" id="PTHR46388">
    <property type="entry name" value="NHL REPEAT-CONTAINING PROTEIN 2"/>
    <property type="match status" value="1"/>
</dbReference>
<dbReference type="InterPro" id="IPR056822">
    <property type="entry name" value="TEN_NHL"/>
</dbReference>
<dbReference type="Gene3D" id="2.120.10.30">
    <property type="entry name" value="TolB, C-terminal domain"/>
    <property type="match status" value="2"/>
</dbReference>
<organism evidence="3">
    <name type="scientific">viral metagenome</name>
    <dbReference type="NCBI Taxonomy" id="1070528"/>
    <lineage>
        <taxon>unclassified sequences</taxon>
        <taxon>metagenomes</taxon>
        <taxon>organismal metagenomes</taxon>
    </lineage>
</organism>
<dbReference type="PANTHER" id="PTHR46388:SF2">
    <property type="entry name" value="NHL REPEAT-CONTAINING PROTEIN 2"/>
    <property type="match status" value="1"/>
</dbReference>
<accession>A0A6C0ANB4</accession>
<sequence>MVFRKAIIQVYSGNEPLGFNDFVKGTLRLFNYAIDHNIDVKVNVSGSEFEQYIIVNNFVYDTENIKPKIYYMHSDQALLIKDLDDFMTSPEPLFILTSDVWLDRCDIYNMSFLGFDAIVRYKDTLYAAALEKVSNNLLYRRGSGSDNLLYGYSIIYVNRDDFNFKNTARSISGLANQIRKSLDFNKDIMVFSNSIQLRKILSEYIEMNSAAVQKIDDSDIDIGVEESFPTVRDIIIDFIILMKSKKIYRFTSNAMQTGHNVKYNVEPSVLTNVYETAFDINNIIGNLEITTIPLYYRVYTIIGCAQPTSPLRLQGPSIMKFDISGNARSETIASQPGVSLDSSGNYISVLNNPSGIALDTSGNLFIADTGNNRICMLDLSGNFTTYAGSESGTAGYLDSGSSAALFNGPTAIAIDKNGNIFVADTGNNSIRIIEKHYTYDSSGVIIYSDHKIVNTLVGNGSVIVSSGNGQSNKLNGPRGLAVDSMGNLYISDTGNHRICKVTAGGKLETLAGSTTLDSSLAYLSGYVNGKGQYASFNSPTGLTVDLIGNVFVADTGNNAIRRVTQTGIVSTVAGSGQPFFKEGRRDRASFKGPVGIVVDLQNILYISDTGNNAIRRITTDGDVLQIVGAPDQKNGSIDGYGAIDPMRALVPFNNRATFFRQTAIAIDHSRKLYVADTQNNTIRRIDTIYSTPTKIKPLAMQSIRVSHGSGVAFTLGPTLSASPPLPDSVIYGHRKGGR</sequence>
<dbReference type="EMBL" id="MN740733">
    <property type="protein sequence ID" value="QHS81299.1"/>
    <property type="molecule type" value="Genomic_DNA"/>
</dbReference>
<dbReference type="InterPro" id="IPR000033">
    <property type="entry name" value="LDLR_classB_rpt"/>
</dbReference>